<protein>
    <submittedName>
        <fullName evidence="1">Uncharacterized protein</fullName>
    </submittedName>
</protein>
<evidence type="ECO:0000313" key="2">
    <source>
        <dbReference type="Proteomes" id="UP000434276"/>
    </source>
</evidence>
<dbReference type="Proteomes" id="UP000434276">
    <property type="component" value="Unassembled WGS sequence"/>
</dbReference>
<name>A0A5S9XIW0_ARATH</name>
<accession>A0A5S9XIW0</accession>
<evidence type="ECO:0000313" key="1">
    <source>
        <dbReference type="EMBL" id="CAA0384273.1"/>
    </source>
</evidence>
<dbReference type="AlphaFoldDB" id="A0A5S9XIW0"/>
<gene>
    <name evidence="1" type="ORF">C24_LOCUS14463</name>
</gene>
<sequence length="129" mass="13927">MDHIVQQNEKMQGTGDEIGWFRACSGQKQAREVDFADRASLTKDPSGLLLAVHLRLCSTTSITEDCGGLLPSVHLHLCSTANLTDDPSGEPPFGARPPASAILIISKRIQSGLTRGDSPQLRDLEIHPL</sequence>
<reference evidence="1 2" key="1">
    <citation type="submission" date="2019-12" db="EMBL/GenBank/DDBJ databases">
        <authorList>
            <person name="Jiao W.-B."/>
            <person name="Schneeberger K."/>
        </authorList>
    </citation>
    <scope>NUCLEOTIDE SEQUENCE [LARGE SCALE GENOMIC DNA]</scope>
    <source>
        <strain evidence="2">cv. C24</strain>
    </source>
</reference>
<dbReference type="EMBL" id="CACSHJ010000089">
    <property type="protein sequence ID" value="CAA0384273.1"/>
    <property type="molecule type" value="Genomic_DNA"/>
</dbReference>
<proteinExistence type="predicted"/>
<organism evidence="1 2">
    <name type="scientific">Arabidopsis thaliana</name>
    <name type="common">Mouse-ear cress</name>
    <dbReference type="NCBI Taxonomy" id="3702"/>
    <lineage>
        <taxon>Eukaryota</taxon>
        <taxon>Viridiplantae</taxon>
        <taxon>Streptophyta</taxon>
        <taxon>Embryophyta</taxon>
        <taxon>Tracheophyta</taxon>
        <taxon>Spermatophyta</taxon>
        <taxon>Magnoliopsida</taxon>
        <taxon>eudicotyledons</taxon>
        <taxon>Gunneridae</taxon>
        <taxon>Pentapetalae</taxon>
        <taxon>rosids</taxon>
        <taxon>malvids</taxon>
        <taxon>Brassicales</taxon>
        <taxon>Brassicaceae</taxon>
        <taxon>Camelineae</taxon>
        <taxon>Arabidopsis</taxon>
    </lineage>
</organism>